<evidence type="ECO:0000256" key="2">
    <source>
        <dbReference type="SAM" id="SignalP"/>
    </source>
</evidence>
<accession>A0A5D4GYS2</accession>
<evidence type="ECO:0000313" key="3">
    <source>
        <dbReference type="EMBL" id="TYR33447.1"/>
    </source>
</evidence>
<reference evidence="3 4" key="1">
    <citation type="submission" date="2019-08" db="EMBL/GenBank/DDBJ databases">
        <authorList>
            <person name="Seo Y.L."/>
        </authorList>
    </citation>
    <scope>NUCLEOTIDE SEQUENCE [LARGE SCALE GENOMIC DNA]</scope>
    <source>
        <strain evidence="3 4">MaA-C15</strain>
    </source>
</reference>
<proteinExistence type="predicted"/>
<comment type="caution">
    <text evidence="3">The sequence shown here is derived from an EMBL/GenBank/DDBJ whole genome shotgun (WGS) entry which is preliminary data.</text>
</comment>
<organism evidence="3 4">
    <name type="scientific">Neoaquamicrobium microcysteis</name>
    <dbReference type="NCBI Taxonomy" id="2682781"/>
    <lineage>
        <taxon>Bacteria</taxon>
        <taxon>Pseudomonadati</taxon>
        <taxon>Pseudomonadota</taxon>
        <taxon>Alphaproteobacteria</taxon>
        <taxon>Hyphomicrobiales</taxon>
        <taxon>Phyllobacteriaceae</taxon>
        <taxon>Neoaquamicrobium</taxon>
    </lineage>
</organism>
<feature type="chain" id="PRO_5022952765" description="Secreted protein" evidence="2">
    <location>
        <begin position="25"/>
        <end position="121"/>
    </location>
</feature>
<dbReference type="EMBL" id="VSZS01000059">
    <property type="protein sequence ID" value="TYR33447.1"/>
    <property type="molecule type" value="Genomic_DNA"/>
</dbReference>
<dbReference type="OrthoDB" id="9922986at2"/>
<evidence type="ECO:0000313" key="4">
    <source>
        <dbReference type="Proteomes" id="UP000323258"/>
    </source>
</evidence>
<feature type="compositionally biased region" description="Basic and acidic residues" evidence="1">
    <location>
        <begin position="65"/>
        <end position="79"/>
    </location>
</feature>
<dbReference type="Proteomes" id="UP000323258">
    <property type="component" value="Unassembled WGS sequence"/>
</dbReference>
<sequence length="121" mass="12919">MDRIATARTLLICLLALAVLGFRAPVTDPSGMSQVASVASDHVSHSHDHHGHSHEDEDEPSATSGHDHDRYHVGDHSHDTPTAAVLIGFRFGSPRDQGPGTPDDRVASRPTPPGDRPPRTA</sequence>
<feature type="region of interest" description="Disordered" evidence="1">
    <location>
        <begin position="25"/>
        <end position="121"/>
    </location>
</feature>
<keyword evidence="4" id="KW-1185">Reference proteome</keyword>
<evidence type="ECO:0000256" key="1">
    <source>
        <dbReference type="SAM" id="MobiDB-lite"/>
    </source>
</evidence>
<feature type="signal peptide" evidence="2">
    <location>
        <begin position="1"/>
        <end position="24"/>
    </location>
</feature>
<keyword evidence="2" id="KW-0732">Signal</keyword>
<dbReference type="RefSeq" id="WP_148914121.1">
    <property type="nucleotide sequence ID" value="NZ_VSZS01000059.1"/>
</dbReference>
<reference evidence="3 4" key="2">
    <citation type="submission" date="2019-09" db="EMBL/GenBank/DDBJ databases">
        <title>Mesorhizobium sp. MaA-C15 isolated from Microcystis aeruginosa.</title>
        <authorList>
            <person name="Jeong S.E."/>
            <person name="Jin H.M."/>
            <person name="Jeon C.O."/>
        </authorList>
    </citation>
    <scope>NUCLEOTIDE SEQUENCE [LARGE SCALE GENOMIC DNA]</scope>
    <source>
        <strain evidence="3 4">MaA-C15</strain>
    </source>
</reference>
<protein>
    <recommendedName>
        <fullName evidence="5">Secreted protein</fullName>
    </recommendedName>
</protein>
<name>A0A5D4GYS2_9HYPH</name>
<evidence type="ECO:0008006" key="5">
    <source>
        <dbReference type="Google" id="ProtNLM"/>
    </source>
</evidence>
<dbReference type="AlphaFoldDB" id="A0A5D4GYS2"/>
<gene>
    <name evidence="3" type="ORF">FY036_07645</name>
</gene>